<dbReference type="GO" id="GO:0000725">
    <property type="term" value="P:recombinational repair"/>
    <property type="evidence" value="ECO:0007669"/>
    <property type="project" value="TreeGrafter"/>
</dbReference>
<name>A0A5B0KPB5_9PROT</name>
<reference evidence="3 4" key="1">
    <citation type="submission" date="2019-07" db="EMBL/GenBank/DDBJ databases">
        <title>Genome sequencing of the stress-tolerant strain Azospirillum brasilense Az19.</title>
        <authorList>
            <person name="Maroniche G.A."/>
            <person name="Garcia J.E."/>
            <person name="Pagnussat L."/>
            <person name="Amenta M."/>
            <person name="Creus C.M."/>
        </authorList>
    </citation>
    <scope>NUCLEOTIDE SEQUENCE [LARGE SCALE GENOMIC DNA]</scope>
    <source>
        <strain evidence="3 4">Az19</strain>
    </source>
</reference>
<dbReference type="PANTHER" id="PTHR11070">
    <property type="entry name" value="UVRD / RECB / PCRA DNA HELICASE FAMILY MEMBER"/>
    <property type="match status" value="1"/>
</dbReference>
<dbReference type="EMBL" id="VEWN01000013">
    <property type="protein sequence ID" value="KAA1053726.1"/>
    <property type="molecule type" value="Genomic_DNA"/>
</dbReference>
<dbReference type="InterPro" id="IPR027785">
    <property type="entry name" value="UvrD-like_helicase_C"/>
</dbReference>
<dbReference type="GO" id="GO:0005829">
    <property type="term" value="C:cytosol"/>
    <property type="evidence" value="ECO:0007669"/>
    <property type="project" value="TreeGrafter"/>
</dbReference>
<evidence type="ECO:0000313" key="4">
    <source>
        <dbReference type="Proteomes" id="UP000325333"/>
    </source>
</evidence>
<evidence type="ECO:0000313" key="3">
    <source>
        <dbReference type="EMBL" id="KAA1053726.1"/>
    </source>
</evidence>
<evidence type="ECO:0000259" key="2">
    <source>
        <dbReference type="Pfam" id="PF13538"/>
    </source>
</evidence>
<dbReference type="InterPro" id="IPR027417">
    <property type="entry name" value="P-loop_NTPase"/>
</dbReference>
<comment type="caution">
    <text evidence="3">The sequence shown here is derived from an EMBL/GenBank/DDBJ whole genome shotgun (WGS) entry which is preliminary data.</text>
</comment>
<dbReference type="Pfam" id="PF13538">
    <property type="entry name" value="UvrD_C_2"/>
    <property type="match status" value="1"/>
</dbReference>
<gene>
    <name evidence="3" type="ORF">FH063_002308</name>
</gene>
<protein>
    <recommendedName>
        <fullName evidence="1">DNA 3'-5' helicase II</fullName>
    </recommendedName>
</protein>
<evidence type="ECO:0000256" key="1">
    <source>
        <dbReference type="ARBA" id="ARBA00034923"/>
    </source>
</evidence>
<dbReference type="Gene3D" id="3.40.50.300">
    <property type="entry name" value="P-loop containing nucleotide triphosphate hydrolases"/>
    <property type="match status" value="2"/>
</dbReference>
<organism evidence="3 4">
    <name type="scientific">Azospirillum argentinense</name>
    <dbReference type="NCBI Taxonomy" id="2970906"/>
    <lineage>
        <taxon>Bacteria</taxon>
        <taxon>Pseudomonadati</taxon>
        <taxon>Pseudomonadota</taxon>
        <taxon>Alphaproteobacteria</taxon>
        <taxon>Rhodospirillales</taxon>
        <taxon>Azospirillaceae</taxon>
        <taxon>Azospirillum</taxon>
    </lineage>
</organism>
<dbReference type="PANTHER" id="PTHR11070:SF2">
    <property type="entry name" value="ATP-DEPENDENT DNA HELICASE SRS2"/>
    <property type="match status" value="1"/>
</dbReference>
<dbReference type="InterPro" id="IPR000212">
    <property type="entry name" value="DNA_helicase_UvrD/REP"/>
</dbReference>
<dbReference type="AlphaFoldDB" id="A0A5B0KPB5"/>
<accession>A0A5B0KPB5</accession>
<dbReference type="GO" id="GO:0005524">
    <property type="term" value="F:ATP binding"/>
    <property type="evidence" value="ECO:0007669"/>
    <property type="project" value="InterPro"/>
</dbReference>
<dbReference type="GO" id="GO:0003677">
    <property type="term" value="F:DNA binding"/>
    <property type="evidence" value="ECO:0007669"/>
    <property type="project" value="InterPro"/>
</dbReference>
<sequence>MTVRAFQGGAGCGKTHRLMQTLGDSLADCPLAPGQRVLALTFMHGSRRRLDDRLRDLGYAYECTTIDSFAWRVVVRWRSLAEHLGHALPLETDYDAVCAVAAALLEQFDVVGWVAATHPIALVDEAQDLTEERLRIVRALGARLTLLVAADEFQCLDEGLRPNPFCSWITAVADVEILDRPHRTRVADLLSAATALRQGETPMSGRQFVIRAAPSVPLARTFLSNQIGWCRGAGSVAVITPSVGRYATNVLQSVAETPTKQGNGPYSISWDRSEQEVLTTLLGQLELMERASLMAADQAVQRLGAPAIVTAVRAWLGTQQRALGRTEVSRREVEDRISRAVSHSRRFAFRKDDGLLALTVHGAKNREFDGVIVLWPYAVVGSAEQKRRLLYNAVTRAKRWCLVLAEGDRLLGHAPFAA</sequence>
<dbReference type="GO" id="GO:0043138">
    <property type="term" value="F:3'-5' DNA helicase activity"/>
    <property type="evidence" value="ECO:0007669"/>
    <property type="project" value="TreeGrafter"/>
</dbReference>
<dbReference type="Proteomes" id="UP000325333">
    <property type="component" value="Unassembled WGS sequence"/>
</dbReference>
<proteinExistence type="predicted"/>
<feature type="domain" description="UvrD-like helicase C-terminal" evidence="2">
    <location>
        <begin position="356"/>
        <end position="403"/>
    </location>
</feature>
<dbReference type="SUPFAM" id="SSF52540">
    <property type="entry name" value="P-loop containing nucleoside triphosphate hydrolases"/>
    <property type="match status" value="1"/>
</dbReference>